<dbReference type="InterPro" id="IPR001173">
    <property type="entry name" value="Glyco_trans_2-like"/>
</dbReference>
<dbReference type="PANTHER" id="PTHR43630">
    <property type="entry name" value="POLY-BETA-1,6-N-ACETYL-D-GLUCOSAMINE SYNTHASE"/>
    <property type="match status" value="1"/>
</dbReference>
<dbReference type="EC" id="2.4.-.-" evidence="6"/>
<dbReference type="EMBL" id="JBHSJG010000038">
    <property type="protein sequence ID" value="MFC4989071.1"/>
    <property type="molecule type" value="Genomic_DNA"/>
</dbReference>
<gene>
    <name evidence="6" type="ORF">ACFPFO_15100</name>
</gene>
<feature type="region of interest" description="Disordered" evidence="3">
    <location>
        <begin position="334"/>
        <end position="401"/>
    </location>
</feature>
<keyword evidence="1 6" id="KW-0328">Glycosyltransferase</keyword>
<evidence type="ECO:0000256" key="1">
    <source>
        <dbReference type="ARBA" id="ARBA00022676"/>
    </source>
</evidence>
<name>A0ABD5QH06_9EURY</name>
<dbReference type="Gene3D" id="3.90.550.10">
    <property type="entry name" value="Spore Coat Polysaccharide Biosynthesis Protein SpsA, Chain A"/>
    <property type="match status" value="1"/>
</dbReference>
<evidence type="ECO:0000313" key="6">
    <source>
        <dbReference type="EMBL" id="MFC4989071.1"/>
    </source>
</evidence>
<comment type="caution">
    <text evidence="6">The sequence shown here is derived from an EMBL/GenBank/DDBJ whole genome shotgun (WGS) entry which is preliminary data.</text>
</comment>
<accession>A0ABD5QH06</accession>
<protein>
    <submittedName>
        <fullName evidence="6">Glycosyltransferase</fullName>
        <ecNumber evidence="6">2.4.-.-</ecNumber>
    </submittedName>
</protein>
<dbReference type="GO" id="GO:0016757">
    <property type="term" value="F:glycosyltransferase activity"/>
    <property type="evidence" value="ECO:0007669"/>
    <property type="project" value="UniProtKB-KW"/>
</dbReference>
<dbReference type="InterPro" id="IPR029044">
    <property type="entry name" value="Nucleotide-diphossugar_trans"/>
</dbReference>
<dbReference type="RefSeq" id="WP_224828469.1">
    <property type="nucleotide sequence ID" value="NZ_JAIVEF010000006.1"/>
</dbReference>
<dbReference type="SUPFAM" id="SSF53448">
    <property type="entry name" value="Nucleotide-diphospho-sugar transferases"/>
    <property type="match status" value="1"/>
</dbReference>
<keyword evidence="7" id="KW-1185">Reference proteome</keyword>
<proteinExistence type="predicted"/>
<feature type="transmembrane region" description="Helical" evidence="4">
    <location>
        <begin position="468"/>
        <end position="490"/>
    </location>
</feature>
<evidence type="ECO:0000259" key="5">
    <source>
        <dbReference type="Pfam" id="PF00535"/>
    </source>
</evidence>
<organism evidence="6 7">
    <name type="scientific">Saliphagus infecundisoli</name>
    <dbReference type="NCBI Taxonomy" id="1849069"/>
    <lineage>
        <taxon>Archaea</taxon>
        <taxon>Methanobacteriati</taxon>
        <taxon>Methanobacteriota</taxon>
        <taxon>Stenosarchaea group</taxon>
        <taxon>Halobacteria</taxon>
        <taxon>Halobacteriales</taxon>
        <taxon>Natrialbaceae</taxon>
        <taxon>Saliphagus</taxon>
    </lineage>
</organism>
<evidence type="ECO:0000313" key="7">
    <source>
        <dbReference type="Proteomes" id="UP001595925"/>
    </source>
</evidence>
<keyword evidence="4" id="KW-0472">Membrane</keyword>
<keyword evidence="4" id="KW-1133">Transmembrane helix</keyword>
<evidence type="ECO:0000256" key="3">
    <source>
        <dbReference type="SAM" id="MobiDB-lite"/>
    </source>
</evidence>
<dbReference type="Proteomes" id="UP001595925">
    <property type="component" value="Unassembled WGS sequence"/>
</dbReference>
<sequence>MLFLPGLSVLLGLYAYLFRTSPSVLRDEERTTDPTVEAFIPAHNEAKTIAYAIASLDRQTYRPERLTVVDDGSTDATSEIVDDMRAHVDLEIDLVSHDDPGSKTKRLKEVVRRSSADKMFVLDADTYLVSETYLERLVDAHSLDNVGCSFGIVHPDSDAARSSYTSQELGSLLSAETRAGDAVRKRVADRSWRERLVYLLTHRSVEQYRSVFYGIEQAFFKPSQMRLIGSALFPVGCGVLYDRAKLQEVVDDFETSLGDQLTNSEDIFIGFSFLDRGFRNVQVDGVTMRTTEPSIGRLFRQTYLWGSSYLQSTYYYRLFSRRLRAWTGDVTDGIGQESGTDPASHSSVDPEPNGGANRTSVIGQREMATDEPASPTDESIALSRAKDRPAGRAAGVNQGAARTHPQRMLSAIVASQVVDGLYPVGLLVVGVLTIFGVTSIALPLAIVAIEYAVFGLIALVFARQHFTLVAFLVAIPVRLYQLPAALYIYIRVVGELLTGNRNWSK</sequence>
<dbReference type="AlphaFoldDB" id="A0ABD5QH06"/>
<feature type="domain" description="Glycosyltransferase 2-like" evidence="5">
    <location>
        <begin position="39"/>
        <end position="161"/>
    </location>
</feature>
<evidence type="ECO:0000256" key="4">
    <source>
        <dbReference type="SAM" id="Phobius"/>
    </source>
</evidence>
<keyword evidence="2 6" id="KW-0808">Transferase</keyword>
<feature type="compositionally biased region" description="Polar residues" evidence="3">
    <location>
        <begin position="337"/>
        <end position="347"/>
    </location>
</feature>
<dbReference type="PANTHER" id="PTHR43630:SF1">
    <property type="entry name" value="POLY-BETA-1,6-N-ACETYL-D-GLUCOSAMINE SYNTHASE"/>
    <property type="match status" value="1"/>
</dbReference>
<dbReference type="Pfam" id="PF00535">
    <property type="entry name" value="Glycos_transf_2"/>
    <property type="match status" value="1"/>
</dbReference>
<keyword evidence="4" id="KW-0812">Transmembrane</keyword>
<feature type="transmembrane region" description="Helical" evidence="4">
    <location>
        <begin position="444"/>
        <end position="462"/>
    </location>
</feature>
<evidence type="ECO:0000256" key="2">
    <source>
        <dbReference type="ARBA" id="ARBA00022679"/>
    </source>
</evidence>
<reference evidence="6 7" key="1">
    <citation type="journal article" date="2019" name="Int. J. Syst. Evol. Microbiol.">
        <title>The Global Catalogue of Microorganisms (GCM) 10K type strain sequencing project: providing services to taxonomists for standard genome sequencing and annotation.</title>
        <authorList>
            <consortium name="The Broad Institute Genomics Platform"/>
            <consortium name="The Broad Institute Genome Sequencing Center for Infectious Disease"/>
            <person name="Wu L."/>
            <person name="Ma J."/>
        </authorList>
    </citation>
    <scope>NUCLEOTIDE SEQUENCE [LARGE SCALE GENOMIC DNA]</scope>
    <source>
        <strain evidence="6 7">CGMCC 1.15824</strain>
    </source>
</reference>